<gene>
    <name evidence="2" type="ORF">P879_08796</name>
</gene>
<evidence type="ECO:0000256" key="1">
    <source>
        <dbReference type="SAM" id="MobiDB-lite"/>
    </source>
</evidence>
<proteinExistence type="predicted"/>
<sequence>MEGQGSGLLIDGSCGAPGSGDFQPPQRSGSRDTSSNERFRYVVGGGNLVEVVRVVPSERKLGVGKRRLLEPKAAHRSIANTLQERGSLILQRFTSGIRNMKTREKFIRRGPKSLEEAVGTSRAYAAAANATGNCLSNNFAAMAISVCEPRPAWNVSDSHGRPLIVYIANDSGRLLSVVVTTPVEVSEISHVLAAV</sequence>
<evidence type="ECO:0000313" key="2">
    <source>
        <dbReference type="EMBL" id="KAF8568255.1"/>
    </source>
</evidence>
<organism evidence="2 3">
    <name type="scientific">Paragonimus westermani</name>
    <dbReference type="NCBI Taxonomy" id="34504"/>
    <lineage>
        <taxon>Eukaryota</taxon>
        <taxon>Metazoa</taxon>
        <taxon>Spiralia</taxon>
        <taxon>Lophotrochozoa</taxon>
        <taxon>Platyhelminthes</taxon>
        <taxon>Trematoda</taxon>
        <taxon>Digenea</taxon>
        <taxon>Plagiorchiida</taxon>
        <taxon>Troglotremata</taxon>
        <taxon>Troglotrematidae</taxon>
        <taxon>Paragonimus</taxon>
    </lineage>
</organism>
<dbReference type="Proteomes" id="UP000699462">
    <property type="component" value="Unassembled WGS sequence"/>
</dbReference>
<comment type="caution">
    <text evidence="2">The sequence shown here is derived from an EMBL/GenBank/DDBJ whole genome shotgun (WGS) entry which is preliminary data.</text>
</comment>
<evidence type="ECO:0000313" key="3">
    <source>
        <dbReference type="Proteomes" id="UP000699462"/>
    </source>
</evidence>
<dbReference type="EMBL" id="JTDF01002963">
    <property type="protein sequence ID" value="KAF8568255.1"/>
    <property type="molecule type" value="Genomic_DNA"/>
</dbReference>
<accession>A0A8T0DK47</accession>
<feature type="region of interest" description="Disordered" evidence="1">
    <location>
        <begin position="1"/>
        <end position="37"/>
    </location>
</feature>
<dbReference type="OrthoDB" id="10437367at2759"/>
<name>A0A8T0DK47_9TREM</name>
<dbReference type="AlphaFoldDB" id="A0A8T0DK47"/>
<keyword evidence="3" id="KW-1185">Reference proteome</keyword>
<reference evidence="2 3" key="1">
    <citation type="submission" date="2019-07" db="EMBL/GenBank/DDBJ databases">
        <title>Annotation for the trematode Paragonimus westermani.</title>
        <authorList>
            <person name="Choi Y.-J."/>
        </authorList>
    </citation>
    <scope>NUCLEOTIDE SEQUENCE [LARGE SCALE GENOMIC DNA]</scope>
    <source>
        <strain evidence="2">180907_Pwestermani</strain>
    </source>
</reference>
<protein>
    <submittedName>
        <fullName evidence="2">Uncharacterized protein</fullName>
    </submittedName>
</protein>